<feature type="transmembrane region" description="Helical" evidence="1">
    <location>
        <begin position="377"/>
        <end position="396"/>
    </location>
</feature>
<dbReference type="Gene3D" id="1.20.1250.20">
    <property type="entry name" value="MFS general substrate transporter like domains"/>
    <property type="match status" value="2"/>
</dbReference>
<feature type="transmembrane region" description="Helical" evidence="1">
    <location>
        <begin position="283"/>
        <end position="303"/>
    </location>
</feature>
<dbReference type="InterPro" id="IPR036259">
    <property type="entry name" value="MFS_trans_sf"/>
</dbReference>
<proteinExistence type="predicted"/>
<keyword evidence="1" id="KW-1133">Transmembrane helix</keyword>
<dbReference type="Proteomes" id="UP000783686">
    <property type="component" value="Unassembled WGS sequence"/>
</dbReference>
<sequence length="427" mass="46957">MAVVCMASDSNTTRLVSFPPLNYDQFDITQTNWALAIGTALATVPFSEVYSRFGAKYPFFGACVLSALATVAIPFGAEAGFAWLLFLRFLQGIAFAADFASVGLVCSKWSTLKQSGLFISLVTCYAPLSVGFTNVMSGYVCDSSFGWPMVYYIHAAIGVVAAFLWLVYYKDTPAKSIRVSAKELQKIQKGRADKELSYNETTPYLRLLRDPIIWSIWCNGCIEVFATNFLSVYAALYMRYALGYSVELTGFYSGISKSMQMPTRILVGLFGHKISCISERQRVVLYNSIALIGGGISMFLIPISAYSSAFLAVFFIGLVNFCTGVASCGFYHAAILYSRQHCHFVMAVILFSQCANLFIGPLLTAVFVPVMEDMTQWAGIYIVSGILMVVCGLAFIKYSEIAPPPYLTEIKKITVEVPVDDSAKLKL</sequence>
<reference evidence="2" key="1">
    <citation type="submission" date="2020-09" db="EMBL/GenBank/DDBJ databases">
        <authorList>
            <person name="Kikuchi T."/>
        </authorList>
    </citation>
    <scope>NUCLEOTIDE SEQUENCE</scope>
    <source>
        <strain evidence="2">SH1</strain>
    </source>
</reference>
<feature type="transmembrane region" description="Helical" evidence="1">
    <location>
        <begin position="33"/>
        <end position="50"/>
    </location>
</feature>
<dbReference type="AlphaFoldDB" id="A0A811LSX6"/>
<dbReference type="Proteomes" id="UP000614601">
    <property type="component" value="Unassembled WGS sequence"/>
</dbReference>
<feature type="transmembrane region" description="Helical" evidence="1">
    <location>
        <begin position="309"/>
        <end position="332"/>
    </location>
</feature>
<dbReference type="GO" id="GO:0022857">
    <property type="term" value="F:transmembrane transporter activity"/>
    <property type="evidence" value="ECO:0007669"/>
    <property type="project" value="InterPro"/>
</dbReference>
<accession>A0A811LSX6</accession>
<evidence type="ECO:0000313" key="3">
    <source>
        <dbReference type="Proteomes" id="UP000614601"/>
    </source>
</evidence>
<organism evidence="2 3">
    <name type="scientific">Bursaphelenchus okinawaensis</name>
    <dbReference type="NCBI Taxonomy" id="465554"/>
    <lineage>
        <taxon>Eukaryota</taxon>
        <taxon>Metazoa</taxon>
        <taxon>Ecdysozoa</taxon>
        <taxon>Nematoda</taxon>
        <taxon>Chromadorea</taxon>
        <taxon>Rhabditida</taxon>
        <taxon>Tylenchina</taxon>
        <taxon>Tylenchomorpha</taxon>
        <taxon>Aphelenchoidea</taxon>
        <taxon>Aphelenchoididae</taxon>
        <taxon>Bursaphelenchus</taxon>
    </lineage>
</organism>
<keyword evidence="3" id="KW-1185">Reference proteome</keyword>
<feature type="transmembrane region" description="Helical" evidence="1">
    <location>
        <begin position="149"/>
        <end position="168"/>
    </location>
</feature>
<comment type="caution">
    <text evidence="2">The sequence shown here is derived from an EMBL/GenBank/DDBJ whole genome shotgun (WGS) entry which is preliminary data.</text>
</comment>
<dbReference type="SUPFAM" id="SSF103473">
    <property type="entry name" value="MFS general substrate transporter"/>
    <property type="match status" value="1"/>
</dbReference>
<dbReference type="EMBL" id="CAJFDH010000006">
    <property type="protein sequence ID" value="CAD5230183.1"/>
    <property type="molecule type" value="Genomic_DNA"/>
</dbReference>
<feature type="transmembrane region" description="Helical" evidence="1">
    <location>
        <begin position="344"/>
        <end position="371"/>
    </location>
</feature>
<dbReference type="Pfam" id="PF07690">
    <property type="entry name" value="MFS_1"/>
    <property type="match status" value="1"/>
</dbReference>
<dbReference type="InterPro" id="IPR011701">
    <property type="entry name" value="MFS"/>
</dbReference>
<feature type="transmembrane region" description="Helical" evidence="1">
    <location>
        <begin position="57"/>
        <end position="75"/>
    </location>
</feature>
<evidence type="ECO:0000256" key="1">
    <source>
        <dbReference type="SAM" id="Phobius"/>
    </source>
</evidence>
<feature type="transmembrane region" description="Helical" evidence="1">
    <location>
        <begin position="81"/>
        <end position="105"/>
    </location>
</feature>
<evidence type="ECO:0008006" key="4">
    <source>
        <dbReference type="Google" id="ProtNLM"/>
    </source>
</evidence>
<evidence type="ECO:0000313" key="2">
    <source>
        <dbReference type="EMBL" id="CAD5230183.1"/>
    </source>
</evidence>
<dbReference type="PANTHER" id="PTHR45757">
    <property type="entry name" value="PROTEIN CBG23364-RELATED"/>
    <property type="match status" value="1"/>
</dbReference>
<dbReference type="EMBL" id="CAJFCW020000006">
    <property type="protein sequence ID" value="CAG9127572.1"/>
    <property type="molecule type" value="Genomic_DNA"/>
</dbReference>
<keyword evidence="1" id="KW-0812">Transmembrane</keyword>
<protein>
    <recommendedName>
        <fullName evidence="4">MFS domain-containing protein</fullName>
    </recommendedName>
</protein>
<dbReference type="GO" id="GO:0016020">
    <property type="term" value="C:membrane"/>
    <property type="evidence" value="ECO:0007669"/>
    <property type="project" value="TreeGrafter"/>
</dbReference>
<feature type="transmembrane region" description="Helical" evidence="1">
    <location>
        <begin position="117"/>
        <end position="137"/>
    </location>
</feature>
<gene>
    <name evidence="2" type="ORF">BOKJ2_LOCUS14008</name>
</gene>
<keyword evidence="1" id="KW-0472">Membrane</keyword>
<name>A0A811LSX6_9BILA</name>
<dbReference type="OrthoDB" id="2985014at2759"/>